<evidence type="ECO:0000256" key="10">
    <source>
        <dbReference type="HAMAP-Rule" id="MF_00100"/>
    </source>
</evidence>
<dbReference type="Gene3D" id="1.10.10.2480">
    <property type="match status" value="1"/>
</dbReference>
<dbReference type="InterPro" id="IPR006847">
    <property type="entry name" value="IF2_N"/>
</dbReference>
<dbReference type="Proteomes" id="UP000193387">
    <property type="component" value="Unassembled WGS sequence"/>
</dbReference>
<comment type="function">
    <text evidence="9 10 11">One of the essential components for the initiation of protein synthesis. Protects formylmethionyl-tRNA from spontaneous hydrolysis and promotes its binding to the 30S ribosomal subunits. Also involved in the hydrolysis of GTP during the formation of the 70S ribosomal complex.</text>
</comment>
<dbReference type="Gene3D" id="2.40.30.10">
    <property type="entry name" value="Translation factors"/>
    <property type="match status" value="2"/>
</dbReference>
<keyword evidence="8 10" id="KW-0342">GTP-binding</keyword>
<dbReference type="PANTHER" id="PTHR43381:SF5">
    <property type="entry name" value="TR-TYPE G DOMAIN-CONTAINING PROTEIN"/>
    <property type="match status" value="1"/>
</dbReference>
<sequence length="931" mass="96403">MAGKARVHELAKELGVTSKEVLARLNEQGEFVKSASSTVEAPVARRLRESFGGGKPAAKSGGHATARPAAKSPAKSLDRALDQAIGKATGNGEAAGGPAKPADTGAVATAASPSAPAPAPARPGPVPGRPSAPPPAPGPAAQPGQSGPHPGATPGPRPGPIPRPAARTPRVGNNPFSSAQPVDRPIPRPMAPRPGAPRPGAPRPGGASPGNMPPRPGGAGGQGRPARPGAPRPGGSRPGGPGGRSDGGGGNYRGGGGGGVGAPPGGGGGFRGRPGAGAGAGGGGGGRPGQRGGAAGAFGRPGGAPRRGRKSKRAKRAEYENMQAPVVGGVRLPHGNGETIRLARGASLSDFAEKIDANPAALVQALFNLGEMVTATQSVGDETLELLGSEMNYVVQVVSPEDEDRELLESFDLTYGEDEGGEEDLQTRPPVVTVMGHVDHGKTRLLDTIRNASVREGEAGGITQHIGAYQVAVNFEGSERLITFIDTPGHEAFTAMRARGAKATDIAILVVAADDGVMPQTVEAINHAQAADVPIVVAVNKIDKEGADPAKIRGQLTEYGLVAEDFGGDTMFVDISAKVGTNIDALEEAVLLTADAALDLRANPDMEAQGVAIEAHLDRGRGPVATVLVQRGTLRVGDSVVAGDAYGRVRRMVDEHGDDVEEALPSRPVQVIGFTSVPGAGDNFLVVDEDRIARQIADRRSARKRNALAARSRKRISLEDLDSALKETSQLNLILKGDNAGTVEALEEALLGIQVDDEVALRVIDRGVGGITETNVNLASASDAVIIGFNVRAEGKATELANREGVEIRYYSVIYQAIDEIEKALRGMLKPIYEENQLGRAEIRALFRSSKVGLIAGCMISSGVVRRNAKARLLRDNIVVADNLTITSLRREKDDVTEVREGFECGMTLGYNDIKEGDIIESYELVQKERA</sequence>
<accession>A0AAJ3TW67</accession>
<dbReference type="RefSeq" id="WP_085256416.1">
    <property type="nucleotide sequence ID" value="NZ_AP022573.1"/>
</dbReference>
<dbReference type="AlphaFoldDB" id="A0AAJ3TW67"/>
<evidence type="ECO:0000256" key="5">
    <source>
        <dbReference type="ARBA" id="ARBA00022540"/>
    </source>
</evidence>
<evidence type="ECO:0000256" key="1">
    <source>
        <dbReference type="ARBA" id="ARBA00004496"/>
    </source>
</evidence>
<dbReference type="NCBIfam" id="TIGR00487">
    <property type="entry name" value="IF-2"/>
    <property type="match status" value="1"/>
</dbReference>
<dbReference type="HAMAP" id="MF_00100_B">
    <property type="entry name" value="IF_2_B"/>
    <property type="match status" value="1"/>
</dbReference>
<evidence type="ECO:0000256" key="6">
    <source>
        <dbReference type="ARBA" id="ARBA00022741"/>
    </source>
</evidence>
<dbReference type="FunFam" id="3.40.50.300:FF:000019">
    <property type="entry name" value="Translation initiation factor IF-2"/>
    <property type="match status" value="1"/>
</dbReference>
<dbReference type="InterPro" id="IPR023115">
    <property type="entry name" value="TIF_IF2_dom3"/>
</dbReference>
<dbReference type="PANTHER" id="PTHR43381">
    <property type="entry name" value="TRANSLATION INITIATION FACTOR IF-2-RELATED"/>
    <property type="match status" value="1"/>
</dbReference>
<feature type="binding site" evidence="10">
    <location>
        <begin position="540"/>
        <end position="543"/>
    </location>
    <ligand>
        <name>GTP</name>
        <dbReference type="ChEBI" id="CHEBI:37565"/>
    </ligand>
</feature>
<dbReference type="Pfam" id="PF04760">
    <property type="entry name" value="IF2_N"/>
    <property type="match status" value="2"/>
</dbReference>
<dbReference type="Gene3D" id="3.40.50.10050">
    <property type="entry name" value="Translation initiation factor IF- 2, domain 3"/>
    <property type="match status" value="1"/>
</dbReference>
<dbReference type="GO" id="GO:0005525">
    <property type="term" value="F:GTP binding"/>
    <property type="evidence" value="ECO:0007669"/>
    <property type="project" value="UniProtKB-KW"/>
</dbReference>
<dbReference type="SUPFAM" id="SSF50447">
    <property type="entry name" value="Translation proteins"/>
    <property type="match status" value="2"/>
</dbReference>
<feature type="compositionally biased region" description="Pro residues" evidence="12">
    <location>
        <begin position="115"/>
        <end position="140"/>
    </location>
</feature>
<dbReference type="GO" id="GO:0003924">
    <property type="term" value="F:GTPase activity"/>
    <property type="evidence" value="ECO:0007669"/>
    <property type="project" value="UniProtKB-UniRule"/>
</dbReference>
<dbReference type="SUPFAM" id="SSF52540">
    <property type="entry name" value="P-loop containing nucleoside triphosphate hydrolases"/>
    <property type="match status" value="1"/>
</dbReference>
<dbReference type="PRINTS" id="PR00315">
    <property type="entry name" value="ELONGATNFCT"/>
</dbReference>
<dbReference type="CDD" id="cd03702">
    <property type="entry name" value="IF2_mtIF2_II"/>
    <property type="match status" value="1"/>
</dbReference>
<keyword evidence="4 10" id="KW-0963">Cytoplasm</keyword>
<dbReference type="NCBIfam" id="TIGR00231">
    <property type="entry name" value="small_GTP"/>
    <property type="match status" value="1"/>
</dbReference>
<evidence type="ECO:0000256" key="7">
    <source>
        <dbReference type="ARBA" id="ARBA00022917"/>
    </source>
</evidence>
<dbReference type="InterPro" id="IPR000178">
    <property type="entry name" value="TF_IF2_bacterial-like"/>
</dbReference>
<feature type="compositionally biased region" description="Low complexity" evidence="12">
    <location>
        <begin position="141"/>
        <end position="150"/>
    </location>
</feature>
<dbReference type="CDD" id="cd03692">
    <property type="entry name" value="mtIF2_IVc"/>
    <property type="match status" value="1"/>
</dbReference>
<evidence type="ECO:0000256" key="2">
    <source>
        <dbReference type="ARBA" id="ARBA00007733"/>
    </source>
</evidence>
<dbReference type="Pfam" id="PF11987">
    <property type="entry name" value="IF-2"/>
    <property type="match status" value="1"/>
</dbReference>
<evidence type="ECO:0000259" key="13">
    <source>
        <dbReference type="PROSITE" id="PS51722"/>
    </source>
</evidence>
<dbReference type="FunFam" id="2.40.30.10:FF:000008">
    <property type="entry name" value="Translation initiation factor IF-2"/>
    <property type="match status" value="1"/>
</dbReference>
<dbReference type="Pfam" id="PF22042">
    <property type="entry name" value="EF-G_D2"/>
    <property type="match status" value="1"/>
</dbReference>
<feature type="binding site" evidence="10">
    <location>
        <begin position="486"/>
        <end position="490"/>
    </location>
    <ligand>
        <name>GTP</name>
        <dbReference type="ChEBI" id="CHEBI:37565"/>
    </ligand>
</feature>
<evidence type="ECO:0000256" key="4">
    <source>
        <dbReference type="ARBA" id="ARBA00022490"/>
    </source>
</evidence>
<reference evidence="14 15" key="1">
    <citation type="submission" date="2016-01" db="EMBL/GenBank/DDBJ databases">
        <title>The new phylogeny of the genus Mycobacterium.</title>
        <authorList>
            <person name="Tarcisio F."/>
            <person name="Conor M."/>
            <person name="Antonella G."/>
            <person name="Elisabetta G."/>
            <person name="Giulia F.S."/>
            <person name="Sara T."/>
            <person name="Anna F."/>
            <person name="Clotilde B."/>
            <person name="Roberto B."/>
            <person name="Veronica D.S."/>
            <person name="Fabio R."/>
            <person name="Monica P."/>
            <person name="Olivier J."/>
            <person name="Enrico T."/>
            <person name="Nicola S."/>
        </authorList>
    </citation>
    <scope>NUCLEOTIDE SEQUENCE [LARGE SCALE GENOMIC DNA]</scope>
    <source>
        <strain evidence="14 15">DSM 44616</strain>
    </source>
</reference>
<evidence type="ECO:0000256" key="3">
    <source>
        <dbReference type="ARBA" id="ARBA00020675"/>
    </source>
</evidence>
<dbReference type="GO" id="GO:0005829">
    <property type="term" value="C:cytosol"/>
    <property type="evidence" value="ECO:0007669"/>
    <property type="project" value="TreeGrafter"/>
</dbReference>
<dbReference type="InterPro" id="IPR053905">
    <property type="entry name" value="EF-G-like_DII"/>
</dbReference>
<keyword evidence="5 10" id="KW-0396">Initiation factor</keyword>
<organism evidence="14 15">
    <name type="scientific">Mycobacterium saskatchewanense</name>
    <dbReference type="NCBI Taxonomy" id="220927"/>
    <lineage>
        <taxon>Bacteria</taxon>
        <taxon>Bacillati</taxon>
        <taxon>Actinomycetota</taxon>
        <taxon>Actinomycetes</taxon>
        <taxon>Mycobacteriales</taxon>
        <taxon>Mycobacteriaceae</taxon>
        <taxon>Mycobacterium</taxon>
        <taxon>Mycobacterium simiae complex</taxon>
    </lineage>
</organism>
<feature type="compositionally biased region" description="Pro residues" evidence="12">
    <location>
        <begin position="151"/>
        <end position="163"/>
    </location>
</feature>
<keyword evidence="15" id="KW-1185">Reference proteome</keyword>
<evidence type="ECO:0000256" key="11">
    <source>
        <dbReference type="RuleBase" id="RU000644"/>
    </source>
</evidence>
<comment type="similarity">
    <text evidence="2 10 11">Belongs to the TRAFAC class translation factor GTPase superfamily. Classic translation factor GTPase family. IF-2 subfamily.</text>
</comment>
<dbReference type="GO" id="GO:0003743">
    <property type="term" value="F:translation initiation factor activity"/>
    <property type="evidence" value="ECO:0007669"/>
    <property type="project" value="UniProtKB-UniRule"/>
</dbReference>
<evidence type="ECO:0000313" key="14">
    <source>
        <dbReference type="EMBL" id="ORW70784.1"/>
    </source>
</evidence>
<dbReference type="PROSITE" id="PS51722">
    <property type="entry name" value="G_TR_2"/>
    <property type="match status" value="1"/>
</dbReference>
<dbReference type="SUPFAM" id="SSF52156">
    <property type="entry name" value="Initiation factor IF2/eIF5b, domain 3"/>
    <property type="match status" value="1"/>
</dbReference>
<feature type="binding site" evidence="10">
    <location>
        <begin position="436"/>
        <end position="443"/>
    </location>
    <ligand>
        <name>GTP</name>
        <dbReference type="ChEBI" id="CHEBI:37565"/>
    </ligand>
</feature>
<dbReference type="Gene3D" id="3.40.50.300">
    <property type="entry name" value="P-loop containing nucleotide triphosphate hydrolases"/>
    <property type="match status" value="1"/>
</dbReference>
<feature type="compositionally biased region" description="Basic residues" evidence="12">
    <location>
        <begin position="306"/>
        <end position="315"/>
    </location>
</feature>
<name>A0AAJ3TW67_9MYCO</name>
<dbReference type="FunFam" id="1.10.10.2480:FF:000003">
    <property type="entry name" value="Translation initiation factor IF-2"/>
    <property type="match status" value="1"/>
</dbReference>
<dbReference type="InterPro" id="IPR000795">
    <property type="entry name" value="T_Tr_GTP-bd_dom"/>
</dbReference>
<evidence type="ECO:0000256" key="8">
    <source>
        <dbReference type="ARBA" id="ARBA00023134"/>
    </source>
</evidence>
<dbReference type="InterPro" id="IPR027417">
    <property type="entry name" value="P-loop_NTPase"/>
</dbReference>
<dbReference type="Pfam" id="PF00009">
    <property type="entry name" value="GTP_EFTU"/>
    <property type="match status" value="1"/>
</dbReference>
<dbReference type="InterPro" id="IPR044145">
    <property type="entry name" value="IF2_II"/>
</dbReference>
<protein>
    <recommendedName>
        <fullName evidence="3 10">Translation initiation factor IF-2</fullName>
    </recommendedName>
</protein>
<dbReference type="InterPro" id="IPR009000">
    <property type="entry name" value="Transl_B-barrel_sf"/>
</dbReference>
<dbReference type="EMBL" id="LQPR01000037">
    <property type="protein sequence ID" value="ORW70784.1"/>
    <property type="molecule type" value="Genomic_DNA"/>
</dbReference>
<comment type="caution">
    <text evidence="10">Lacks conserved residue(s) required for the propagation of feature annotation.</text>
</comment>
<evidence type="ECO:0000313" key="15">
    <source>
        <dbReference type="Proteomes" id="UP000193387"/>
    </source>
</evidence>
<feature type="compositionally biased region" description="Low complexity" evidence="12">
    <location>
        <begin position="104"/>
        <end position="114"/>
    </location>
</feature>
<dbReference type="PROSITE" id="PS01176">
    <property type="entry name" value="IF2"/>
    <property type="match status" value="1"/>
</dbReference>
<keyword evidence="7 10" id="KW-0648">Protein biosynthesis</keyword>
<feature type="compositionally biased region" description="Pro residues" evidence="12">
    <location>
        <begin position="187"/>
        <end position="202"/>
    </location>
</feature>
<proteinExistence type="inferred from homology"/>
<dbReference type="FunFam" id="3.40.50.10050:FF:000001">
    <property type="entry name" value="Translation initiation factor IF-2"/>
    <property type="match status" value="1"/>
</dbReference>
<dbReference type="InterPro" id="IPR015760">
    <property type="entry name" value="TIF_IF2"/>
</dbReference>
<dbReference type="InterPro" id="IPR036925">
    <property type="entry name" value="TIF_IF2_dom3_sf"/>
</dbReference>
<comment type="subcellular location">
    <subcellularLocation>
        <location evidence="1 10">Cytoplasm</location>
    </subcellularLocation>
</comment>
<evidence type="ECO:0000256" key="9">
    <source>
        <dbReference type="ARBA" id="ARBA00025162"/>
    </source>
</evidence>
<feature type="compositionally biased region" description="Low complexity" evidence="12">
    <location>
        <begin position="224"/>
        <end position="235"/>
    </location>
</feature>
<feature type="domain" description="Tr-type G" evidence="13">
    <location>
        <begin position="427"/>
        <end position="598"/>
    </location>
</feature>
<feature type="region of interest" description="Disordered" evidence="12">
    <location>
        <begin position="32"/>
        <end position="317"/>
    </location>
</feature>
<comment type="caution">
    <text evidence="14">The sequence shown here is derived from an EMBL/GenBank/DDBJ whole genome shotgun (WGS) entry which is preliminary data.</text>
</comment>
<gene>
    <name evidence="10" type="primary">infB</name>
    <name evidence="14" type="ORF">AWC23_16255</name>
</gene>
<keyword evidence="6 10" id="KW-0547">Nucleotide-binding</keyword>
<dbReference type="CDD" id="cd01887">
    <property type="entry name" value="IF2_eIF5B"/>
    <property type="match status" value="1"/>
</dbReference>
<dbReference type="InterPro" id="IPR005225">
    <property type="entry name" value="Small_GTP-bd"/>
</dbReference>
<feature type="compositionally biased region" description="Gly residues" evidence="12">
    <location>
        <begin position="236"/>
        <end position="302"/>
    </location>
</feature>
<evidence type="ECO:0000256" key="12">
    <source>
        <dbReference type="SAM" id="MobiDB-lite"/>
    </source>
</evidence>
<dbReference type="FunFam" id="2.40.30.10:FF:000007">
    <property type="entry name" value="Translation initiation factor IF-2"/>
    <property type="match status" value="1"/>
</dbReference>